<feature type="transmembrane region" description="Helical" evidence="10">
    <location>
        <begin position="82"/>
        <end position="104"/>
    </location>
</feature>
<feature type="transmembrane region" description="Helical" evidence="10">
    <location>
        <begin position="194"/>
        <end position="215"/>
    </location>
</feature>
<dbReference type="PROSITE" id="PS50928">
    <property type="entry name" value="ABC_TM1"/>
    <property type="match status" value="1"/>
</dbReference>
<dbReference type="NCBIfam" id="TIGR02141">
    <property type="entry name" value="modB_ABC"/>
    <property type="match status" value="1"/>
</dbReference>
<keyword evidence="6 11" id="KW-0500">Molybdenum</keyword>
<dbReference type="InterPro" id="IPR011867">
    <property type="entry name" value="ModB_ABC"/>
</dbReference>
<accession>A0ABP3GKQ9</accession>
<dbReference type="InterPro" id="IPR000515">
    <property type="entry name" value="MetI-like"/>
</dbReference>
<protein>
    <recommendedName>
        <fullName evidence="11">Molybdenum transport system permease</fullName>
    </recommendedName>
</protein>
<reference evidence="14" key="1">
    <citation type="journal article" date="2019" name="Int. J. Syst. Evol. Microbiol.">
        <title>The Global Catalogue of Microorganisms (GCM) 10K type strain sequencing project: providing services to taxonomists for standard genome sequencing and annotation.</title>
        <authorList>
            <consortium name="The Broad Institute Genomics Platform"/>
            <consortium name="The Broad Institute Genome Sequencing Center for Infectious Disease"/>
            <person name="Wu L."/>
            <person name="Ma J."/>
        </authorList>
    </citation>
    <scope>NUCLEOTIDE SEQUENCE [LARGE SCALE GENOMIC DNA]</scope>
    <source>
        <strain evidence="14">JCM 13378</strain>
    </source>
</reference>
<comment type="caution">
    <text evidence="13">The sequence shown here is derived from an EMBL/GenBank/DDBJ whole genome shotgun (WGS) entry which is preliminary data.</text>
</comment>
<keyword evidence="7 10" id="KW-0812">Transmembrane</keyword>
<keyword evidence="5" id="KW-1003">Cell membrane</keyword>
<gene>
    <name evidence="13" type="primary">modB</name>
    <name evidence="13" type="ORF">GCM10009092_07670</name>
</gene>
<dbReference type="Gene3D" id="1.10.3720.10">
    <property type="entry name" value="MetI-like"/>
    <property type="match status" value="1"/>
</dbReference>
<feature type="transmembrane region" description="Helical" evidence="10">
    <location>
        <begin position="149"/>
        <end position="174"/>
    </location>
</feature>
<dbReference type="Proteomes" id="UP001501757">
    <property type="component" value="Unassembled WGS sequence"/>
</dbReference>
<keyword evidence="11" id="KW-0997">Cell inner membrane</keyword>
<dbReference type="PANTHER" id="PTHR30183">
    <property type="entry name" value="MOLYBDENUM TRANSPORT SYSTEM PERMEASE PROTEIN MODB"/>
    <property type="match status" value="1"/>
</dbReference>
<evidence type="ECO:0000256" key="3">
    <source>
        <dbReference type="ARBA" id="ARBA00007069"/>
    </source>
</evidence>
<keyword evidence="8 10" id="KW-1133">Transmembrane helix</keyword>
<keyword evidence="14" id="KW-1185">Reference proteome</keyword>
<sequence length="229" mass="24864">MPLSNDDLAAIWLTLKLASTVTVILLLIGTPIAWWLSQTTSWFKRPVAALVALPLVLPPTVIGFYLLVAMGPQGPIGQFTQWLGLGLLPFTFWGLVVGSVFYSLPFVVQPLYNAMTAIGLRPLEVAATLRASPWDRFITVVLPLSRPGFITAAVLGFAHTVGEFGVVLMIGGNIPAETRLVSVQIYDHVEALQYSQAHSLSALMLVFSFIVLLLVQGVSRQNTQRKGHG</sequence>
<evidence type="ECO:0000313" key="13">
    <source>
        <dbReference type="EMBL" id="GAA0345649.1"/>
    </source>
</evidence>
<proteinExistence type="inferred from homology"/>
<feature type="domain" description="ABC transmembrane type-1" evidence="12">
    <location>
        <begin position="11"/>
        <end position="215"/>
    </location>
</feature>
<dbReference type="CDD" id="cd06261">
    <property type="entry name" value="TM_PBP2"/>
    <property type="match status" value="1"/>
</dbReference>
<feature type="transmembrane region" description="Helical" evidence="10">
    <location>
        <begin position="12"/>
        <end position="36"/>
    </location>
</feature>
<evidence type="ECO:0000256" key="4">
    <source>
        <dbReference type="ARBA" id="ARBA00022448"/>
    </source>
</evidence>
<keyword evidence="4 10" id="KW-0813">Transport</keyword>
<dbReference type="SUPFAM" id="SSF161098">
    <property type="entry name" value="MetI-like"/>
    <property type="match status" value="1"/>
</dbReference>
<feature type="transmembrane region" description="Helical" evidence="10">
    <location>
        <begin position="48"/>
        <end position="70"/>
    </location>
</feature>
<evidence type="ECO:0000256" key="1">
    <source>
        <dbReference type="ARBA" id="ARBA00002949"/>
    </source>
</evidence>
<evidence type="ECO:0000256" key="8">
    <source>
        <dbReference type="ARBA" id="ARBA00022989"/>
    </source>
</evidence>
<evidence type="ECO:0000256" key="9">
    <source>
        <dbReference type="ARBA" id="ARBA00023136"/>
    </source>
</evidence>
<name>A0ABP3GKQ9_9ALTE</name>
<dbReference type="PANTHER" id="PTHR30183:SF8">
    <property type="entry name" value="MOLYBDENUM TRANSPORT SYSTEM PERMEASE"/>
    <property type="match status" value="1"/>
</dbReference>
<evidence type="ECO:0000256" key="11">
    <source>
        <dbReference type="RuleBase" id="RU365097"/>
    </source>
</evidence>
<evidence type="ECO:0000256" key="5">
    <source>
        <dbReference type="ARBA" id="ARBA00022475"/>
    </source>
</evidence>
<organism evidence="13 14">
    <name type="scientific">Bowmanella denitrificans</name>
    <dbReference type="NCBI Taxonomy" id="366582"/>
    <lineage>
        <taxon>Bacteria</taxon>
        <taxon>Pseudomonadati</taxon>
        <taxon>Pseudomonadota</taxon>
        <taxon>Gammaproteobacteria</taxon>
        <taxon>Alteromonadales</taxon>
        <taxon>Alteromonadaceae</taxon>
        <taxon>Bowmanella</taxon>
    </lineage>
</organism>
<evidence type="ECO:0000256" key="2">
    <source>
        <dbReference type="ARBA" id="ARBA00004651"/>
    </source>
</evidence>
<dbReference type="InterPro" id="IPR035906">
    <property type="entry name" value="MetI-like_sf"/>
</dbReference>
<evidence type="ECO:0000313" key="14">
    <source>
        <dbReference type="Proteomes" id="UP001501757"/>
    </source>
</evidence>
<evidence type="ECO:0000259" key="12">
    <source>
        <dbReference type="PROSITE" id="PS50928"/>
    </source>
</evidence>
<evidence type="ECO:0000256" key="7">
    <source>
        <dbReference type="ARBA" id="ARBA00022692"/>
    </source>
</evidence>
<comment type="function">
    <text evidence="1 11">Part of the binding-protein-dependent transport system for molybdenum; probably responsible for the translocation of the substrate across the membrane.</text>
</comment>
<evidence type="ECO:0000256" key="6">
    <source>
        <dbReference type="ARBA" id="ARBA00022505"/>
    </source>
</evidence>
<keyword evidence="9 10" id="KW-0472">Membrane</keyword>
<dbReference type="EMBL" id="BAAAEI010000006">
    <property type="protein sequence ID" value="GAA0345649.1"/>
    <property type="molecule type" value="Genomic_DNA"/>
</dbReference>
<comment type="similarity">
    <text evidence="3 11">Belongs to the binding-protein-dependent transport system permease family. CysTW subfamily.</text>
</comment>
<comment type="subcellular location">
    <subcellularLocation>
        <location evidence="11">Cell inner membrane</location>
        <topology evidence="11">Multi-pass membrane protein</topology>
    </subcellularLocation>
    <subcellularLocation>
        <location evidence="2 10">Cell membrane</location>
        <topology evidence="2 10">Multi-pass membrane protein</topology>
    </subcellularLocation>
</comment>
<dbReference type="RefSeq" id="WP_343841979.1">
    <property type="nucleotide sequence ID" value="NZ_BAAAEI010000006.1"/>
</dbReference>
<dbReference type="Pfam" id="PF00528">
    <property type="entry name" value="BPD_transp_1"/>
    <property type="match status" value="1"/>
</dbReference>
<evidence type="ECO:0000256" key="10">
    <source>
        <dbReference type="RuleBase" id="RU363032"/>
    </source>
</evidence>